<reference evidence="1 2" key="1">
    <citation type="submission" date="2016-02" db="EMBL/GenBank/DDBJ databases">
        <title>Genome analysis of coral dinoflagellate symbionts highlights evolutionary adaptations to a symbiotic lifestyle.</title>
        <authorList>
            <person name="Aranda M."/>
            <person name="Li Y."/>
            <person name="Liew Y.J."/>
            <person name="Baumgarten S."/>
            <person name="Simakov O."/>
            <person name="Wilson M."/>
            <person name="Piel J."/>
            <person name="Ashoor H."/>
            <person name="Bougouffa S."/>
            <person name="Bajic V.B."/>
            <person name="Ryu T."/>
            <person name="Ravasi T."/>
            <person name="Bayer T."/>
            <person name="Micklem G."/>
            <person name="Kim H."/>
            <person name="Bhak J."/>
            <person name="Lajeunesse T.C."/>
            <person name="Voolstra C.R."/>
        </authorList>
    </citation>
    <scope>NUCLEOTIDE SEQUENCE [LARGE SCALE GENOMIC DNA]</scope>
    <source>
        <strain evidence="1 2">CCMP2467</strain>
    </source>
</reference>
<accession>A0A1Q9DQE4</accession>
<protein>
    <submittedName>
        <fullName evidence="1">Uncharacterized protein</fullName>
    </submittedName>
</protein>
<evidence type="ECO:0000313" key="2">
    <source>
        <dbReference type="Proteomes" id="UP000186817"/>
    </source>
</evidence>
<comment type="caution">
    <text evidence="1">The sequence shown here is derived from an EMBL/GenBank/DDBJ whole genome shotgun (WGS) entry which is preliminary data.</text>
</comment>
<evidence type="ECO:0000313" key="1">
    <source>
        <dbReference type="EMBL" id="OLP97400.1"/>
    </source>
</evidence>
<name>A0A1Q9DQE4_SYMMI</name>
<keyword evidence="2" id="KW-1185">Reference proteome</keyword>
<gene>
    <name evidence="1" type="ORF">AK812_SmicGene20259</name>
</gene>
<organism evidence="1 2">
    <name type="scientific">Symbiodinium microadriaticum</name>
    <name type="common">Dinoflagellate</name>
    <name type="synonym">Zooxanthella microadriatica</name>
    <dbReference type="NCBI Taxonomy" id="2951"/>
    <lineage>
        <taxon>Eukaryota</taxon>
        <taxon>Sar</taxon>
        <taxon>Alveolata</taxon>
        <taxon>Dinophyceae</taxon>
        <taxon>Suessiales</taxon>
        <taxon>Symbiodiniaceae</taxon>
        <taxon>Symbiodinium</taxon>
    </lineage>
</organism>
<dbReference type="EMBL" id="LSRX01000434">
    <property type="protein sequence ID" value="OLP97400.1"/>
    <property type="molecule type" value="Genomic_DNA"/>
</dbReference>
<sequence length="293" mass="33671">MGDLDFCLRFYVEDWELFLYGAHGSNCDWTWDRFLQRLGGEDMLGVVIRWLVWAMLSKALAALCWRRRRSRGNNRPFVGPANVAADKRDVRQDVAQRQTLHEWIGSIRRHFSFAVSSAMADAEELPSLKDLLEEISTARETARVQWRQNLRKSRQVPGAWADANALPRQRTNWRFDPASFKDELRAVAKRFRLPLRRGPSRKPLEAPNMKIRSPREIAPFIPLLEPHLNEWDASRAALPQRRFPLMGLGRFTNTKLQGKPPWKDPKTLPPFCSVAPVPAAPAPHMPPLIAVDL</sequence>
<dbReference type="OrthoDB" id="407717at2759"/>
<proteinExistence type="predicted"/>
<dbReference type="AlphaFoldDB" id="A0A1Q9DQE4"/>
<dbReference type="Proteomes" id="UP000186817">
    <property type="component" value="Unassembled WGS sequence"/>
</dbReference>